<evidence type="ECO:0000256" key="4">
    <source>
        <dbReference type="ARBA" id="ARBA00022989"/>
    </source>
</evidence>
<gene>
    <name evidence="13" type="ORF">GIB67_013697</name>
</gene>
<evidence type="ECO:0000256" key="5">
    <source>
        <dbReference type="ARBA" id="ARBA00023015"/>
    </source>
</evidence>
<keyword evidence="4 11" id="KW-1133">Transmembrane helix</keyword>
<name>A0A7J7NPY4_9MAGN</name>
<keyword evidence="8" id="KW-0010">Activator</keyword>
<dbReference type="GO" id="GO:0000976">
    <property type="term" value="F:transcription cis-regulatory region binding"/>
    <property type="evidence" value="ECO:0007669"/>
    <property type="project" value="UniProtKB-ARBA"/>
</dbReference>
<evidence type="ECO:0000256" key="2">
    <source>
        <dbReference type="ARBA" id="ARBA00004167"/>
    </source>
</evidence>
<comment type="subcellular location">
    <subcellularLocation>
        <location evidence="2">Membrane</location>
        <topology evidence="2">Single-pass membrane protein</topology>
    </subcellularLocation>
    <subcellularLocation>
        <location evidence="1">Nucleus</location>
    </subcellularLocation>
</comment>
<dbReference type="SUPFAM" id="SSF101941">
    <property type="entry name" value="NAC domain"/>
    <property type="match status" value="1"/>
</dbReference>
<dbReference type="PANTHER" id="PTHR31744">
    <property type="entry name" value="PROTEIN CUP-SHAPED COTYLEDON 2-RELATED"/>
    <property type="match status" value="1"/>
</dbReference>
<keyword evidence="14" id="KW-1185">Reference proteome</keyword>
<evidence type="ECO:0000259" key="12">
    <source>
        <dbReference type="PROSITE" id="PS51005"/>
    </source>
</evidence>
<dbReference type="GO" id="GO:0016020">
    <property type="term" value="C:membrane"/>
    <property type="evidence" value="ECO:0007669"/>
    <property type="project" value="UniProtKB-SubCell"/>
</dbReference>
<dbReference type="Gene3D" id="2.170.150.80">
    <property type="entry name" value="NAC domain"/>
    <property type="match status" value="1"/>
</dbReference>
<dbReference type="PROSITE" id="PS51005">
    <property type="entry name" value="NAC"/>
    <property type="match status" value="1"/>
</dbReference>
<keyword evidence="9" id="KW-0804">Transcription</keyword>
<proteinExistence type="predicted"/>
<sequence length="366" mass="40895">MLEISSMFPGFRFSPTDQELLSHYLKRKIEGLGGGEKKKKKTSSSNDVIPEVEICKYEPWDLPAKSIVPSDHEWFFFSPTDRKYPNGSQARRATEVGFWKATGKERVIKSGSNIIGTKRTLVFHIGRAPKGERTDWIMHEYCIKGHNLDKLQDSFVVCRIRKNSNPACDAAGQSGVLPANDAPSTVFQADKEIISGFPNSANESSAKQTAETCSSQLDSNINQENINMYIFMCQGCDPKSADDDCFLDILNDDIIKLDDTSFPETTLLLSPVLAENSKRRTMQPVETCTSQIHPLQGTAHRRIRLGEQRSGQKGDGEEDFVERTNQEDLQSCNTKLSLCTIKCQFVYLAIVVVLLVLFLLGLGQTL</sequence>
<dbReference type="InterPro" id="IPR003441">
    <property type="entry name" value="NAC-dom"/>
</dbReference>
<dbReference type="PANTHER" id="PTHR31744:SF216">
    <property type="entry name" value="NAC TRANSCRIPTION FACTOR"/>
    <property type="match status" value="1"/>
</dbReference>
<evidence type="ECO:0000256" key="7">
    <source>
        <dbReference type="ARBA" id="ARBA00023136"/>
    </source>
</evidence>
<keyword evidence="6" id="KW-0238">DNA-binding</keyword>
<dbReference type="AlphaFoldDB" id="A0A7J7NPY4"/>
<feature type="transmembrane region" description="Helical" evidence="11">
    <location>
        <begin position="345"/>
        <end position="363"/>
    </location>
</feature>
<evidence type="ECO:0000313" key="14">
    <source>
        <dbReference type="Proteomes" id="UP000541444"/>
    </source>
</evidence>
<dbReference type="Proteomes" id="UP000541444">
    <property type="component" value="Unassembled WGS sequence"/>
</dbReference>
<dbReference type="EMBL" id="JACGCM010000669">
    <property type="protein sequence ID" value="KAF6169267.1"/>
    <property type="molecule type" value="Genomic_DNA"/>
</dbReference>
<evidence type="ECO:0000256" key="3">
    <source>
        <dbReference type="ARBA" id="ARBA00022692"/>
    </source>
</evidence>
<dbReference type="GO" id="GO:0005634">
    <property type="term" value="C:nucleus"/>
    <property type="evidence" value="ECO:0007669"/>
    <property type="project" value="UniProtKB-SubCell"/>
</dbReference>
<evidence type="ECO:0000256" key="9">
    <source>
        <dbReference type="ARBA" id="ARBA00023163"/>
    </source>
</evidence>
<protein>
    <recommendedName>
        <fullName evidence="12">NAC domain-containing protein</fullName>
    </recommendedName>
</protein>
<evidence type="ECO:0000256" key="6">
    <source>
        <dbReference type="ARBA" id="ARBA00023125"/>
    </source>
</evidence>
<evidence type="ECO:0000256" key="10">
    <source>
        <dbReference type="ARBA" id="ARBA00023242"/>
    </source>
</evidence>
<dbReference type="InterPro" id="IPR036093">
    <property type="entry name" value="NAC_dom_sf"/>
</dbReference>
<evidence type="ECO:0000256" key="8">
    <source>
        <dbReference type="ARBA" id="ARBA00023159"/>
    </source>
</evidence>
<comment type="caution">
    <text evidence="13">The sequence shown here is derived from an EMBL/GenBank/DDBJ whole genome shotgun (WGS) entry which is preliminary data.</text>
</comment>
<dbReference type="GO" id="GO:0006355">
    <property type="term" value="P:regulation of DNA-templated transcription"/>
    <property type="evidence" value="ECO:0007669"/>
    <property type="project" value="InterPro"/>
</dbReference>
<evidence type="ECO:0000256" key="11">
    <source>
        <dbReference type="SAM" id="Phobius"/>
    </source>
</evidence>
<accession>A0A7J7NPY4</accession>
<evidence type="ECO:0000313" key="13">
    <source>
        <dbReference type="EMBL" id="KAF6169267.1"/>
    </source>
</evidence>
<reference evidence="13 14" key="1">
    <citation type="journal article" date="2020" name="IScience">
        <title>Genome Sequencing of the Endangered Kingdonia uniflora (Circaeasteraceae, Ranunculales) Reveals Potential Mechanisms of Evolutionary Specialization.</title>
        <authorList>
            <person name="Sun Y."/>
            <person name="Deng T."/>
            <person name="Zhang A."/>
            <person name="Moore M.J."/>
            <person name="Landis J.B."/>
            <person name="Lin N."/>
            <person name="Zhang H."/>
            <person name="Zhang X."/>
            <person name="Huang J."/>
            <person name="Zhang X."/>
            <person name="Sun H."/>
            <person name="Wang H."/>
        </authorList>
    </citation>
    <scope>NUCLEOTIDE SEQUENCE [LARGE SCALE GENOMIC DNA]</scope>
    <source>
        <strain evidence="13">TB1705</strain>
        <tissue evidence="13">Leaf</tissue>
    </source>
</reference>
<keyword evidence="7 11" id="KW-0472">Membrane</keyword>
<evidence type="ECO:0000256" key="1">
    <source>
        <dbReference type="ARBA" id="ARBA00004123"/>
    </source>
</evidence>
<organism evidence="13 14">
    <name type="scientific">Kingdonia uniflora</name>
    <dbReference type="NCBI Taxonomy" id="39325"/>
    <lineage>
        <taxon>Eukaryota</taxon>
        <taxon>Viridiplantae</taxon>
        <taxon>Streptophyta</taxon>
        <taxon>Embryophyta</taxon>
        <taxon>Tracheophyta</taxon>
        <taxon>Spermatophyta</taxon>
        <taxon>Magnoliopsida</taxon>
        <taxon>Ranunculales</taxon>
        <taxon>Circaeasteraceae</taxon>
        <taxon>Kingdonia</taxon>
    </lineage>
</organism>
<feature type="domain" description="NAC" evidence="12">
    <location>
        <begin position="7"/>
        <end position="163"/>
    </location>
</feature>
<dbReference type="OrthoDB" id="1935348at2759"/>
<dbReference type="Pfam" id="PF02365">
    <property type="entry name" value="NAM"/>
    <property type="match status" value="1"/>
</dbReference>
<keyword evidence="5" id="KW-0805">Transcription regulation</keyword>
<keyword evidence="3 11" id="KW-0812">Transmembrane</keyword>
<keyword evidence="10" id="KW-0539">Nucleus</keyword>